<dbReference type="RefSeq" id="WP_181505187.1">
    <property type="nucleotide sequence ID" value="NZ_JACDUO010000002.1"/>
</dbReference>
<comment type="caution">
    <text evidence="2">The sequence shown here is derived from an EMBL/GenBank/DDBJ whole genome shotgun (WGS) entry which is preliminary data.</text>
</comment>
<dbReference type="EMBL" id="JACDUO010000002">
    <property type="protein sequence ID" value="MBA2864428.1"/>
    <property type="molecule type" value="Genomic_DNA"/>
</dbReference>
<feature type="compositionally biased region" description="Low complexity" evidence="1">
    <location>
        <begin position="812"/>
        <end position="834"/>
    </location>
</feature>
<accession>A0A7J9PNP2</accession>
<dbReference type="AlphaFoldDB" id="A0A7J9PNP2"/>
<name>A0A7J9PNP2_METMI</name>
<evidence type="ECO:0000313" key="3">
    <source>
        <dbReference type="Proteomes" id="UP000567099"/>
    </source>
</evidence>
<evidence type="ECO:0000256" key="1">
    <source>
        <dbReference type="SAM" id="MobiDB-lite"/>
    </source>
</evidence>
<organism evidence="2 3">
    <name type="scientific">Methanococcus maripaludis</name>
    <name type="common">Methanococcus deltae</name>
    <dbReference type="NCBI Taxonomy" id="39152"/>
    <lineage>
        <taxon>Archaea</taxon>
        <taxon>Methanobacteriati</taxon>
        <taxon>Methanobacteriota</taxon>
        <taxon>Methanomada group</taxon>
        <taxon>Methanococci</taxon>
        <taxon>Methanococcales</taxon>
        <taxon>Methanococcaceae</taxon>
        <taxon>Methanococcus</taxon>
    </lineage>
</organism>
<protein>
    <submittedName>
        <fullName evidence="2">Uncharacterized protein</fullName>
    </submittedName>
</protein>
<reference evidence="2 3" key="1">
    <citation type="submission" date="2020-07" db="EMBL/GenBank/DDBJ databases">
        <title>Genomic Encyclopedia of Type Strains, Phase IV (KMG-V): Genome sequencing to study the core and pangenomes of soil and plant-associated prokaryotes.</title>
        <authorList>
            <person name="Whitman W."/>
        </authorList>
    </citation>
    <scope>NUCLEOTIDE SEQUENCE [LARGE SCALE GENOMIC DNA]</scope>
    <source>
        <strain evidence="2 3">C13</strain>
    </source>
</reference>
<proteinExistence type="predicted"/>
<feature type="region of interest" description="Disordered" evidence="1">
    <location>
        <begin position="810"/>
        <end position="834"/>
    </location>
</feature>
<gene>
    <name evidence="2" type="ORF">HNP94_001450</name>
</gene>
<evidence type="ECO:0000313" key="2">
    <source>
        <dbReference type="EMBL" id="MBA2864428.1"/>
    </source>
</evidence>
<sequence>MPSSIISNGEHHYDSDGNKYKINGNTATRVSDGATFDTADVDASGSSGKSIAQINIERVNANKSQQVQRVETVQNQENSTGNDRVETVQQNQDLYFKNVEDQLAYKRGESLLYDVYENPNNSGGWKNPTVSAKSTTFTNWYRANDVKRSYGKSGEVIISDVKTGEILGIYEKGAVTENYGSILIDETRPYQQEGSIKYRNALGEDVTIKVEKSHDKYFRNVEDQLAYKRGESLPYDVGTNPNDNGGWNNNPNPNVKTSYISYKMEKKPYVLGNESLGMKTSPSMIAEMYKNMNQGSVSQKRDIPGEALKASFIQLGDIQEKRMNWYMTTGENQFKRVPYIGGYLGKWAGRTGGAAIGTIVNAPYGMAQGVTAFVAIAREKKLKEAYSFGTVKNFTQDSWSGLKELYHTDKPQFAGMAVGMWAMGKVAGKASGTKVSKNSITVTKQPSIFSISKNTKGTTVRWGAEGATKEIVESFQKKGMQFEVKKVYGYEKNIDKILPQKNIKKVSYKVQNGNEGILLKAFKNKIQRTHMKDSGNTKVIENYVVNKNKGTDYSFKKTILDNGKLNSVNKGFKSNEIVSIDRARSGKITNSKTPNHIEVSSDFVNFVKNNRLLNGMSKQEQLNIYEVIRSKKGITASGKEFNSITKSYAKTLNEGKVKESAYIKFGRGTPEAPAAITSDVAQVNRLTASLGRSGGVKLVKGRIPAKRTPMSRTFNPKPNPTVNRLVEKLGNNRGTPSQNRLIKGSSVRNIKPTGNRLISRNPPKNIPKTAVSEIVHVKSVPKMIGNFKNIRPSGASAIAKASVLPGFAFKMGSRSGQGQGQSNSQKPKSNQKTQQKIFNQNIVSNIGGNRQAQGIFQNQKQKPSQRTRVIPVTGIKFPDPKVPVSIPFGIGGFKGKGIGFSIAPNNRSKNNKNKGIFGAQKSEINLGQLFSFGLKKGGKRGKR</sequence>
<dbReference type="Proteomes" id="UP000567099">
    <property type="component" value="Unassembled WGS sequence"/>
</dbReference>